<keyword evidence="2" id="KW-0677">Repeat</keyword>
<dbReference type="InterPro" id="IPR058923">
    <property type="entry name" value="RCC1-like_dom"/>
</dbReference>
<dbReference type="PANTHER" id="PTHR45982:SF1">
    <property type="entry name" value="REGULATOR OF CHROMOSOME CONDENSATION"/>
    <property type="match status" value="1"/>
</dbReference>
<dbReference type="OrthoDB" id="27389at2"/>
<dbReference type="InterPro" id="IPR000408">
    <property type="entry name" value="Reg_chr_condens"/>
</dbReference>
<dbReference type="InterPro" id="IPR001119">
    <property type="entry name" value="SLH_dom"/>
</dbReference>
<accession>A0A6N9Q225</accession>
<dbReference type="PANTHER" id="PTHR45982">
    <property type="entry name" value="REGULATOR OF CHROMOSOME CONDENSATION"/>
    <property type="match status" value="1"/>
</dbReference>
<dbReference type="RefSeq" id="WP_160645175.1">
    <property type="nucleotide sequence ID" value="NZ_SIJB01000013.1"/>
</dbReference>
<feature type="compositionally biased region" description="Polar residues" evidence="3">
    <location>
        <begin position="698"/>
        <end position="710"/>
    </location>
</feature>
<gene>
    <name evidence="6" type="ORF">ERL59_05385</name>
</gene>
<dbReference type="PROSITE" id="PS00626">
    <property type="entry name" value="RCC1_2"/>
    <property type="match status" value="1"/>
</dbReference>
<evidence type="ECO:0000313" key="7">
    <source>
        <dbReference type="Proteomes" id="UP000448943"/>
    </source>
</evidence>
<evidence type="ECO:0000256" key="1">
    <source>
        <dbReference type="ARBA" id="ARBA00022658"/>
    </source>
</evidence>
<reference evidence="6 7" key="1">
    <citation type="submission" date="2019-01" db="EMBL/GenBank/DDBJ databases">
        <title>Chengkuizengella sp. nov., isolated from deep-sea sediment of East Pacific Ocean.</title>
        <authorList>
            <person name="Yang J."/>
            <person name="Lai Q."/>
            <person name="Shao Z."/>
        </authorList>
    </citation>
    <scope>NUCLEOTIDE SEQUENCE [LARGE SCALE GENOMIC DNA]</scope>
    <source>
        <strain evidence="6 7">YPA3-1-1</strain>
    </source>
</reference>
<dbReference type="PROSITE" id="PS50012">
    <property type="entry name" value="RCC1_3"/>
    <property type="match status" value="7"/>
</dbReference>
<evidence type="ECO:0000256" key="2">
    <source>
        <dbReference type="ARBA" id="ARBA00022737"/>
    </source>
</evidence>
<dbReference type="Gene3D" id="2.130.10.30">
    <property type="entry name" value="Regulator of chromosome condensation 1/beta-lactamase-inhibitor protein II"/>
    <property type="match status" value="3"/>
</dbReference>
<dbReference type="PRINTS" id="PR00633">
    <property type="entry name" value="RCCNDNSATION"/>
</dbReference>
<keyword evidence="4" id="KW-0732">Signal</keyword>
<dbReference type="EMBL" id="SIJB01000013">
    <property type="protein sequence ID" value="NBI28384.1"/>
    <property type="molecule type" value="Genomic_DNA"/>
</dbReference>
<name>A0A6N9Q225_9BACL</name>
<dbReference type="InterPro" id="IPR051553">
    <property type="entry name" value="Ran_GTPase-activating"/>
</dbReference>
<dbReference type="AlphaFoldDB" id="A0A6N9Q225"/>
<dbReference type="InterPro" id="IPR009091">
    <property type="entry name" value="RCC1/BLIP-II"/>
</dbReference>
<proteinExistence type="predicted"/>
<sequence>MLRYRTIQRMMSWVLIFTMLFSSFNVIAATSDGTEDLITEDTTQTSLGQNHTVALSSNGTVYTWGKNNFGQLGNGTDDGKNVPVPLDDFANDGEDIIQVSAGSSYTVALSSDGTVYTWGKNNFGQLGNGTDDDKNVPVPLDDFANDGEDIIQVSAGSSYTVALSSDGTVYTWGKNNFGQLGDGTDDDKNVPVPLDDFANDGDDIIQVSAGGYHTVALSSDGTVYTWGMNIFGQLGDGTDDDKNVPVLLDDFANDGEDIIQVSAGSSYTVALSSDGTVYTWGSNNDGQLGDGTAINKNEPVEVNFDAEAFIDQVSAGSFHMTALTSKGKVYTWGWNSYGQLGDGTAINKNEPVEVNFDAGVTIKQVSAGVAHTAAISSDGTLYIWGKNDFGQLGLGESANGKELTPKKVSSLDHTPPSVEVEMINADNSTYEDDKWTNQYVHVSLTSDESEVSLEWQHEDDGWQDYVEPLEISKEGTHNYSFKATDVAGNVREETRTIKIDKTASELTITMKQADGSNYEDNTWTNQNVNLSLSSNEGAEISYLHEHEPDVWQSYREGDIIRIEKDETHTGSHNYTFKATDKAGNVTEETRTIKIDKVEPELTITMIKEDETIYKDDTWTNQNVTLSVSSNDDLAKLEWQHEEDGWQDYIDIIKIEKDETHKGTHNYSFKAIDVAGNETREVRTIKIDKTTSKKKERTSNPTSNPGTSNDQDTVEETKDETLEEITVEEKTTEQKFEELKTLSIFSGYTDGLPHLEDHMTREQAAKIIVLLFGLDLSHSFEEAHFTDVDKELLSYKYIEVAYKAGIINGIGNDQFNPNRNVTSEQFIKMLVAGYAYVKGVEIDQTREIDSKDVSGWAEKYVAAALHWGLVEQQENYRLPAIRELLVEGAYTTYEALERE</sequence>
<dbReference type="Pfam" id="PF25390">
    <property type="entry name" value="WD40_RLD"/>
    <property type="match status" value="1"/>
</dbReference>
<keyword evidence="1" id="KW-0344">Guanine-nucleotide releasing factor</keyword>
<feature type="region of interest" description="Disordered" evidence="3">
    <location>
        <begin position="685"/>
        <end position="718"/>
    </location>
</feature>
<comment type="caution">
    <text evidence="6">The sequence shown here is derived from an EMBL/GenBank/DDBJ whole genome shotgun (WGS) entry which is preliminary data.</text>
</comment>
<feature type="domain" description="SLH" evidence="5">
    <location>
        <begin position="780"/>
        <end position="843"/>
    </location>
</feature>
<protein>
    <recommendedName>
        <fullName evidence="5">SLH domain-containing protein</fullName>
    </recommendedName>
</protein>
<keyword evidence="7" id="KW-1185">Reference proteome</keyword>
<evidence type="ECO:0000259" key="5">
    <source>
        <dbReference type="PROSITE" id="PS51272"/>
    </source>
</evidence>
<organism evidence="6 7">
    <name type="scientific">Chengkuizengella marina</name>
    <dbReference type="NCBI Taxonomy" id="2507566"/>
    <lineage>
        <taxon>Bacteria</taxon>
        <taxon>Bacillati</taxon>
        <taxon>Bacillota</taxon>
        <taxon>Bacilli</taxon>
        <taxon>Bacillales</taxon>
        <taxon>Paenibacillaceae</taxon>
        <taxon>Chengkuizengella</taxon>
    </lineage>
</organism>
<dbReference type="Proteomes" id="UP000448943">
    <property type="component" value="Unassembled WGS sequence"/>
</dbReference>
<feature type="chain" id="PRO_5027033064" description="SLH domain-containing protein" evidence="4">
    <location>
        <begin position="29"/>
        <end position="898"/>
    </location>
</feature>
<dbReference type="Pfam" id="PF00415">
    <property type="entry name" value="RCC1"/>
    <property type="match status" value="2"/>
</dbReference>
<evidence type="ECO:0000313" key="6">
    <source>
        <dbReference type="EMBL" id="NBI28384.1"/>
    </source>
</evidence>
<evidence type="ECO:0000256" key="3">
    <source>
        <dbReference type="SAM" id="MobiDB-lite"/>
    </source>
</evidence>
<evidence type="ECO:0000256" key="4">
    <source>
        <dbReference type="SAM" id="SignalP"/>
    </source>
</evidence>
<feature type="signal peptide" evidence="4">
    <location>
        <begin position="1"/>
        <end position="28"/>
    </location>
</feature>
<dbReference type="SUPFAM" id="SSF50985">
    <property type="entry name" value="RCC1/BLIP-II"/>
    <property type="match status" value="2"/>
</dbReference>
<dbReference type="Pfam" id="PF00395">
    <property type="entry name" value="SLH"/>
    <property type="match status" value="1"/>
</dbReference>
<dbReference type="PROSITE" id="PS51272">
    <property type="entry name" value="SLH"/>
    <property type="match status" value="1"/>
</dbReference>